<feature type="compositionally biased region" description="Polar residues" evidence="1">
    <location>
        <begin position="258"/>
        <end position="272"/>
    </location>
</feature>
<feature type="region of interest" description="Disordered" evidence="1">
    <location>
        <begin position="249"/>
        <end position="312"/>
    </location>
</feature>
<dbReference type="AlphaFoldDB" id="A0A811V8V9"/>
<gene>
    <name evidence="3" type="ORF">CCAP1982_LOCUS20715</name>
</gene>
<proteinExistence type="predicted"/>
<feature type="region of interest" description="Disordered" evidence="1">
    <location>
        <begin position="655"/>
        <end position="695"/>
    </location>
</feature>
<reference evidence="3" key="1">
    <citation type="submission" date="2020-11" db="EMBL/GenBank/DDBJ databases">
        <authorList>
            <person name="Whitehead M."/>
        </authorList>
    </citation>
    <scope>NUCLEOTIDE SEQUENCE</scope>
    <source>
        <strain evidence="3">EGII</strain>
    </source>
</reference>
<keyword evidence="4" id="KW-1185">Reference proteome</keyword>
<evidence type="ECO:0000313" key="3">
    <source>
        <dbReference type="EMBL" id="CAD7012628.1"/>
    </source>
</evidence>
<dbReference type="Gene3D" id="3.30.60.30">
    <property type="match status" value="1"/>
</dbReference>
<evidence type="ECO:0000256" key="2">
    <source>
        <dbReference type="SAM" id="SignalP"/>
    </source>
</evidence>
<evidence type="ECO:0000313" key="4">
    <source>
        <dbReference type="Proteomes" id="UP000606786"/>
    </source>
</evidence>
<organism evidence="3 4">
    <name type="scientific">Ceratitis capitata</name>
    <name type="common">Mediterranean fruit fly</name>
    <name type="synonym">Tephritis capitata</name>
    <dbReference type="NCBI Taxonomy" id="7213"/>
    <lineage>
        <taxon>Eukaryota</taxon>
        <taxon>Metazoa</taxon>
        <taxon>Ecdysozoa</taxon>
        <taxon>Arthropoda</taxon>
        <taxon>Hexapoda</taxon>
        <taxon>Insecta</taxon>
        <taxon>Pterygota</taxon>
        <taxon>Neoptera</taxon>
        <taxon>Endopterygota</taxon>
        <taxon>Diptera</taxon>
        <taxon>Brachycera</taxon>
        <taxon>Muscomorpha</taxon>
        <taxon>Tephritoidea</taxon>
        <taxon>Tephritidae</taxon>
        <taxon>Ceratitis</taxon>
        <taxon>Ceratitis</taxon>
    </lineage>
</organism>
<dbReference type="InterPro" id="IPR036058">
    <property type="entry name" value="Kazal_dom_sf"/>
</dbReference>
<protein>
    <submittedName>
        <fullName evidence="3">(Mediterranean fruit fly) hypothetical protein</fullName>
    </submittedName>
</protein>
<dbReference type="EMBL" id="CAJHJT010000056">
    <property type="protein sequence ID" value="CAD7012628.1"/>
    <property type="molecule type" value="Genomic_DNA"/>
</dbReference>
<feature type="signal peptide" evidence="2">
    <location>
        <begin position="1"/>
        <end position="16"/>
    </location>
</feature>
<comment type="caution">
    <text evidence="3">The sequence shown here is derived from an EMBL/GenBank/DDBJ whole genome shotgun (WGS) entry which is preliminary data.</text>
</comment>
<name>A0A811V8V9_CERCA</name>
<dbReference type="SUPFAM" id="SSF100895">
    <property type="entry name" value="Kazal-type serine protease inhibitors"/>
    <property type="match status" value="1"/>
</dbReference>
<evidence type="ECO:0000256" key="1">
    <source>
        <dbReference type="SAM" id="MobiDB-lite"/>
    </source>
</evidence>
<feature type="chain" id="PRO_5033002299" evidence="2">
    <location>
        <begin position="17"/>
        <end position="827"/>
    </location>
</feature>
<accession>A0A811V8V9</accession>
<keyword evidence="2" id="KW-0732">Signal</keyword>
<dbReference type="OrthoDB" id="8070208at2759"/>
<dbReference type="Proteomes" id="UP000606786">
    <property type="component" value="Unassembled WGS sequence"/>
</dbReference>
<dbReference type="CDD" id="cd00104">
    <property type="entry name" value="KAZAL_FS"/>
    <property type="match status" value="1"/>
</dbReference>
<sequence length="827" mass="87502">MWRLFLFSILITVSHGALEALCPAGGEPVCAKSGYEFIYFENECKLNVFSYKELFAGRPRPVKVALEECFSNCEGIICPAVFQPVCAQQVPAGPVKTVPNACLVNQLICETRQQWLIVANGPCPEASATKQGFYEVFGLNAVPSLAPYTSPPAPNAPAPAPYAPAPTPYSSASLPAAYAPVATEYASAALVPAQYSSASVASPPSHAPYVPAPVPSSPESALYAPSPAEYYTAPAPAGSSYLSAPYSPAPAPNYESAQTQPAKEQSSYNSVSVPAPVPSYDNAPAPADNYYASPTSAPSPAPAPVSESYSPATASYSDASKAAYPAPATASSYDSVPAPSPATNYYPAPAAPPASAQYSIPNAPYAPAPASNYAYNQDSASASSYDPAAVPAPATNYYAAQPHTGSNYEQPTYNQASPLASSYDPAPVPAPAQTIMLHQSQRMLRCLQLRPALPTTQYQHQHHHRLHQSYNQLILLPISSASIFGTHTICRTTTKLRRLFHSGNENSYAAHAPGENAYLATGADPAPFSYPYSEYPAPTSAPAKSTPSVPTAYATNPEYSVAPGVDLYAAPTPSAPYVAPVPAQMHTQRFHHPILHHLLPLIKIHTKLPGTHHAPSPYAAPAQMQITPLTSSYSSPILCTATAPETAVVAYSAPSQQTQPQSYPAHPIPDQPLTHTHPRRSRFVPAPVSDSPSYQTPDLYQAPATDMSTYSPSAPAPAAINPYATEYPIPASPTYPPAPVPTCGCSVNPAQSALGWWPSQPQISTLKYDIPAIIGAPQDITGQYAADLATLISQWTSQTGSPYLAPFYYQPTYTVIEFKSSKPPVAY</sequence>